<dbReference type="PANTHER" id="PTHR35526">
    <property type="entry name" value="ANTI-SIGMA-F FACTOR RSBW-RELATED"/>
    <property type="match status" value="1"/>
</dbReference>
<feature type="domain" description="Histidine kinase/HSP90-like ATPase" evidence="3">
    <location>
        <begin position="17"/>
        <end position="127"/>
    </location>
</feature>
<dbReference type="InterPro" id="IPR050267">
    <property type="entry name" value="Anti-sigma-factor_SerPK"/>
</dbReference>
<proteinExistence type="predicted"/>
<evidence type="ECO:0000313" key="4">
    <source>
        <dbReference type="EMBL" id="XDQ26826.1"/>
    </source>
</evidence>
<evidence type="ECO:0000256" key="2">
    <source>
        <dbReference type="SAM" id="MobiDB-lite"/>
    </source>
</evidence>
<gene>
    <name evidence="4" type="ORF">AB5J56_19870</name>
</gene>
<dbReference type="InterPro" id="IPR003594">
    <property type="entry name" value="HATPase_dom"/>
</dbReference>
<dbReference type="GO" id="GO:0005524">
    <property type="term" value="F:ATP binding"/>
    <property type="evidence" value="ECO:0007669"/>
    <property type="project" value="UniProtKB-KW"/>
</dbReference>
<keyword evidence="1" id="KW-0723">Serine/threonine-protein kinase</keyword>
<keyword evidence="1" id="KW-0418">Kinase</keyword>
<dbReference type="Gene3D" id="3.30.565.10">
    <property type="entry name" value="Histidine kinase-like ATPase, C-terminal domain"/>
    <property type="match status" value="1"/>
</dbReference>
<dbReference type="AlphaFoldDB" id="A0AB39PAG9"/>
<name>A0AB39PAG9_9ACTN</name>
<feature type="region of interest" description="Disordered" evidence="2">
    <location>
        <begin position="88"/>
        <end position="110"/>
    </location>
</feature>
<keyword evidence="4" id="KW-0547">Nucleotide-binding</keyword>
<reference evidence="4" key="1">
    <citation type="submission" date="2024-07" db="EMBL/GenBank/DDBJ databases">
        <authorList>
            <person name="Yu S.T."/>
        </authorList>
    </citation>
    <scope>NUCLEOTIDE SEQUENCE</scope>
    <source>
        <strain evidence="4">R21</strain>
    </source>
</reference>
<dbReference type="EMBL" id="CP163435">
    <property type="protein sequence ID" value="XDQ26826.1"/>
    <property type="molecule type" value="Genomic_DNA"/>
</dbReference>
<keyword evidence="4" id="KW-0067">ATP-binding</keyword>
<dbReference type="CDD" id="cd16936">
    <property type="entry name" value="HATPase_RsbW-like"/>
    <property type="match status" value="1"/>
</dbReference>
<dbReference type="Pfam" id="PF13581">
    <property type="entry name" value="HATPase_c_2"/>
    <property type="match status" value="1"/>
</dbReference>
<evidence type="ECO:0000256" key="1">
    <source>
        <dbReference type="ARBA" id="ARBA00022527"/>
    </source>
</evidence>
<keyword evidence="1" id="KW-0808">Transferase</keyword>
<accession>A0AB39PAG9</accession>
<evidence type="ECO:0000259" key="3">
    <source>
        <dbReference type="Pfam" id="PF13581"/>
    </source>
</evidence>
<organism evidence="4">
    <name type="scientific">Streptomyces sp. R21</name>
    <dbReference type="NCBI Taxonomy" id="3238627"/>
    <lineage>
        <taxon>Bacteria</taxon>
        <taxon>Bacillati</taxon>
        <taxon>Actinomycetota</taxon>
        <taxon>Actinomycetes</taxon>
        <taxon>Kitasatosporales</taxon>
        <taxon>Streptomycetaceae</taxon>
        <taxon>Streptomyces</taxon>
    </lineage>
</organism>
<dbReference type="GO" id="GO:0004674">
    <property type="term" value="F:protein serine/threonine kinase activity"/>
    <property type="evidence" value="ECO:0007669"/>
    <property type="project" value="UniProtKB-KW"/>
</dbReference>
<dbReference type="PANTHER" id="PTHR35526:SF3">
    <property type="entry name" value="ANTI-SIGMA-F FACTOR RSBW"/>
    <property type="match status" value="1"/>
</dbReference>
<dbReference type="SUPFAM" id="SSF55874">
    <property type="entry name" value="ATPase domain of HSP90 chaperone/DNA topoisomerase II/histidine kinase"/>
    <property type="match status" value="1"/>
</dbReference>
<protein>
    <submittedName>
        <fullName evidence="4">ATP-binding protein</fullName>
    </submittedName>
</protein>
<dbReference type="RefSeq" id="WP_369234073.1">
    <property type="nucleotide sequence ID" value="NZ_CP163435.1"/>
</dbReference>
<dbReference type="InterPro" id="IPR036890">
    <property type="entry name" value="HATPase_C_sf"/>
</dbReference>
<sequence>MVTVSPPHTWSYALHLPHDPRTPRIARMTLRAVLPAYGMAELLDTAELLTSELVTNAYLHTPGPTALRLRALGAEDAPGVRVSVWDTDPNIPDPFDKPPGRRGPLSAVPEPAERGRGLLLVRRWADNWGAFPLGDDLFGRGGKLLWFELGAAPAREALGLSL</sequence>